<name>A0ABY7YSM8_9HYPH</name>
<dbReference type="PANTHER" id="PTHR36505:SF1">
    <property type="entry name" value="BLR1072 PROTEIN"/>
    <property type="match status" value="1"/>
</dbReference>
<reference evidence="2 3" key="1">
    <citation type="submission" date="2023-02" db="EMBL/GenBank/DDBJ databases">
        <title>Devosia algicola sp. nov., isolated from the phycosphere of marine algae.</title>
        <authorList>
            <person name="Kim J.M."/>
            <person name="Lee J.K."/>
            <person name="Choi B.J."/>
            <person name="Bayburt H."/>
            <person name="Jeon C.O."/>
        </authorList>
    </citation>
    <scope>NUCLEOTIDE SEQUENCE [LARGE SCALE GENOMIC DNA]</scope>
    <source>
        <strain evidence="2 3">G20-9</strain>
    </source>
</reference>
<evidence type="ECO:0000313" key="2">
    <source>
        <dbReference type="EMBL" id="WDR04197.1"/>
    </source>
</evidence>
<dbReference type="InterPro" id="IPR011033">
    <property type="entry name" value="PRC_barrel-like_sf"/>
</dbReference>
<dbReference type="EMBL" id="CP118246">
    <property type="protein sequence ID" value="WDR04197.1"/>
    <property type="molecule type" value="Genomic_DNA"/>
</dbReference>
<dbReference type="PANTHER" id="PTHR36505">
    <property type="entry name" value="BLR1072 PROTEIN"/>
    <property type="match status" value="1"/>
</dbReference>
<evidence type="ECO:0000313" key="3">
    <source>
        <dbReference type="Proteomes" id="UP001220530"/>
    </source>
</evidence>
<dbReference type="Pfam" id="PF05239">
    <property type="entry name" value="PRC"/>
    <property type="match status" value="1"/>
</dbReference>
<evidence type="ECO:0000259" key="1">
    <source>
        <dbReference type="Pfam" id="PF05239"/>
    </source>
</evidence>
<dbReference type="RefSeq" id="WP_282220580.1">
    <property type="nucleotide sequence ID" value="NZ_CP118246.1"/>
</dbReference>
<dbReference type="InterPro" id="IPR027275">
    <property type="entry name" value="PRC-brl_dom"/>
</dbReference>
<sequence>MAPVTPADNTAVTNNAGNLPTGYTAVTVEDLTAENLQGAKVVGTDGEDIAEVGDMVLTEDGKVDAMLIDFGGFLGMGQKRVAVGMDNLKFATDEGGQYFVYVDFTKEQPRTAT</sequence>
<dbReference type="Gene3D" id="2.30.30.240">
    <property type="entry name" value="PRC-barrel domain"/>
    <property type="match status" value="1"/>
</dbReference>
<protein>
    <submittedName>
        <fullName evidence="2">PRC-barrel domain-containing protein</fullName>
    </submittedName>
</protein>
<keyword evidence="3" id="KW-1185">Reference proteome</keyword>
<dbReference type="SUPFAM" id="SSF50346">
    <property type="entry name" value="PRC-barrel domain"/>
    <property type="match status" value="1"/>
</dbReference>
<dbReference type="Proteomes" id="UP001220530">
    <property type="component" value="Chromosome"/>
</dbReference>
<gene>
    <name evidence="2" type="ORF">PSQ19_09520</name>
</gene>
<proteinExistence type="predicted"/>
<accession>A0ABY7YSM8</accession>
<feature type="domain" description="PRC-barrel" evidence="1">
    <location>
        <begin position="32"/>
        <end position="107"/>
    </location>
</feature>
<organism evidence="2 3">
    <name type="scientific">Devosia algicola</name>
    <dbReference type="NCBI Taxonomy" id="3026418"/>
    <lineage>
        <taxon>Bacteria</taxon>
        <taxon>Pseudomonadati</taxon>
        <taxon>Pseudomonadota</taxon>
        <taxon>Alphaproteobacteria</taxon>
        <taxon>Hyphomicrobiales</taxon>
        <taxon>Devosiaceae</taxon>
        <taxon>Devosia</taxon>
    </lineage>
</organism>